<dbReference type="EMBL" id="LAZR01007354">
    <property type="protein sequence ID" value="KKM85801.1"/>
    <property type="molecule type" value="Genomic_DNA"/>
</dbReference>
<reference evidence="1" key="1">
    <citation type="journal article" date="2015" name="Nature">
        <title>Complex archaea that bridge the gap between prokaryotes and eukaryotes.</title>
        <authorList>
            <person name="Spang A."/>
            <person name="Saw J.H."/>
            <person name="Jorgensen S.L."/>
            <person name="Zaremba-Niedzwiedzka K."/>
            <person name="Martijn J."/>
            <person name="Lind A.E."/>
            <person name="van Eijk R."/>
            <person name="Schleper C."/>
            <person name="Guy L."/>
            <person name="Ettema T.J."/>
        </authorList>
    </citation>
    <scope>NUCLEOTIDE SEQUENCE</scope>
</reference>
<name>A0A0F9LF01_9ZZZZ</name>
<gene>
    <name evidence="1" type="ORF">LCGC14_1285390</name>
</gene>
<protein>
    <submittedName>
        <fullName evidence="1">Uncharacterized protein</fullName>
    </submittedName>
</protein>
<dbReference type="AlphaFoldDB" id="A0A0F9LF01"/>
<sequence length="46" mass="5219">MRIWLRAEVAEALSEAAKAFDLHFGILDSRCKMITPPEAVLEMMNI</sequence>
<comment type="caution">
    <text evidence="1">The sequence shown here is derived from an EMBL/GenBank/DDBJ whole genome shotgun (WGS) entry which is preliminary data.</text>
</comment>
<evidence type="ECO:0000313" key="1">
    <source>
        <dbReference type="EMBL" id="KKM85801.1"/>
    </source>
</evidence>
<proteinExistence type="predicted"/>
<accession>A0A0F9LF01</accession>
<organism evidence="1">
    <name type="scientific">marine sediment metagenome</name>
    <dbReference type="NCBI Taxonomy" id="412755"/>
    <lineage>
        <taxon>unclassified sequences</taxon>
        <taxon>metagenomes</taxon>
        <taxon>ecological metagenomes</taxon>
    </lineage>
</organism>